<evidence type="ECO:0000313" key="2">
    <source>
        <dbReference type="Proteomes" id="UP001165064"/>
    </source>
</evidence>
<gene>
    <name evidence="1" type="ORF">Amon02_000697300</name>
</gene>
<accession>A0ACB5TB50</accession>
<proteinExistence type="predicted"/>
<comment type="caution">
    <text evidence="1">The sequence shown here is derived from an EMBL/GenBank/DDBJ whole genome shotgun (WGS) entry which is preliminary data.</text>
</comment>
<evidence type="ECO:0000313" key="1">
    <source>
        <dbReference type="EMBL" id="GME84620.1"/>
    </source>
</evidence>
<organism evidence="1 2">
    <name type="scientific">Ambrosiozyma monospora</name>
    <name type="common">Yeast</name>
    <name type="synonym">Endomycopsis monosporus</name>
    <dbReference type="NCBI Taxonomy" id="43982"/>
    <lineage>
        <taxon>Eukaryota</taxon>
        <taxon>Fungi</taxon>
        <taxon>Dikarya</taxon>
        <taxon>Ascomycota</taxon>
        <taxon>Saccharomycotina</taxon>
        <taxon>Pichiomycetes</taxon>
        <taxon>Pichiales</taxon>
        <taxon>Pichiaceae</taxon>
        <taxon>Ambrosiozyma</taxon>
    </lineage>
</organism>
<protein>
    <submittedName>
        <fullName evidence="1">Unnamed protein product</fullName>
    </submittedName>
</protein>
<dbReference type="Proteomes" id="UP001165064">
    <property type="component" value="Unassembled WGS sequence"/>
</dbReference>
<name>A0ACB5TB50_AMBMO</name>
<keyword evidence="2" id="KW-1185">Reference proteome</keyword>
<reference evidence="1" key="1">
    <citation type="submission" date="2023-04" db="EMBL/GenBank/DDBJ databases">
        <title>Ambrosiozyma monospora NBRC 10751.</title>
        <authorList>
            <person name="Ichikawa N."/>
            <person name="Sato H."/>
            <person name="Tonouchi N."/>
        </authorList>
    </citation>
    <scope>NUCLEOTIDE SEQUENCE</scope>
    <source>
        <strain evidence="1">NBRC 10751</strain>
    </source>
</reference>
<sequence>MASAIYILDNDLNLLIQRQYKYDLNSSFIVDNFQKAFKKNQTAYTNNDNITNAALNTPILTINEMIFVFIRVDYIIFMTPVFDDVNVMGLVSFLSKFAQLLKNYFIDYKLIDKVTGKLSKELIKDNYILIYELFDETLDFDRS</sequence>
<dbReference type="EMBL" id="BSXS01005627">
    <property type="protein sequence ID" value="GME84620.1"/>
    <property type="molecule type" value="Genomic_DNA"/>
</dbReference>